<reference evidence="5 6" key="1">
    <citation type="submission" date="2016-07" db="EMBL/GenBank/DDBJ databases">
        <title>Pervasive Adenine N6-methylation of Active Genes in Fungi.</title>
        <authorList>
            <consortium name="DOE Joint Genome Institute"/>
            <person name="Mondo S.J."/>
            <person name="Dannebaum R.O."/>
            <person name="Kuo R.C."/>
            <person name="Labutti K."/>
            <person name="Haridas S."/>
            <person name="Kuo A."/>
            <person name="Salamov A."/>
            <person name="Ahrendt S.R."/>
            <person name="Lipzen A."/>
            <person name="Sullivan W."/>
            <person name="Andreopoulos W.B."/>
            <person name="Clum A."/>
            <person name="Lindquist E."/>
            <person name="Daum C."/>
            <person name="Ramamoorthy G.K."/>
            <person name="Gryganskyi A."/>
            <person name="Culley D."/>
            <person name="Magnuson J.K."/>
            <person name="James T.Y."/>
            <person name="O'Malley M.A."/>
            <person name="Stajich J.E."/>
            <person name="Spatafora J.W."/>
            <person name="Visel A."/>
            <person name="Grigoriev I.V."/>
        </authorList>
    </citation>
    <scope>NUCLEOTIDE SEQUENCE [LARGE SCALE GENOMIC DNA]</scope>
    <source>
        <strain evidence="5 6">CBS 129021</strain>
    </source>
</reference>
<dbReference type="GO" id="GO:0016491">
    <property type="term" value="F:oxidoreductase activity"/>
    <property type="evidence" value="ECO:0007669"/>
    <property type="project" value="UniProtKB-KW"/>
</dbReference>
<dbReference type="SUPFAM" id="SSF51905">
    <property type="entry name" value="FAD/NAD(P)-binding domain"/>
    <property type="match status" value="1"/>
</dbReference>
<dbReference type="Proteomes" id="UP000193689">
    <property type="component" value="Unassembled WGS sequence"/>
</dbReference>
<comment type="similarity">
    <text evidence="1">Belongs to the class-II pyridine nucleotide-disulfide oxidoreductase family.</text>
</comment>
<dbReference type="AlphaFoldDB" id="A0A1Y2DBW5"/>
<dbReference type="GeneID" id="63778754"/>
<dbReference type="EMBL" id="MCFJ01000022">
    <property type="protein sequence ID" value="ORY56606.1"/>
    <property type="molecule type" value="Genomic_DNA"/>
</dbReference>
<evidence type="ECO:0000313" key="6">
    <source>
        <dbReference type="Proteomes" id="UP000193689"/>
    </source>
</evidence>
<evidence type="ECO:0000256" key="3">
    <source>
        <dbReference type="ARBA" id="ARBA00023002"/>
    </source>
</evidence>
<organism evidence="5 6">
    <name type="scientific">Pseudomassariella vexata</name>
    <dbReference type="NCBI Taxonomy" id="1141098"/>
    <lineage>
        <taxon>Eukaryota</taxon>
        <taxon>Fungi</taxon>
        <taxon>Dikarya</taxon>
        <taxon>Ascomycota</taxon>
        <taxon>Pezizomycotina</taxon>
        <taxon>Sordariomycetes</taxon>
        <taxon>Xylariomycetidae</taxon>
        <taxon>Amphisphaeriales</taxon>
        <taxon>Pseudomassariaceae</taxon>
        <taxon>Pseudomassariella</taxon>
    </lineage>
</organism>
<dbReference type="GO" id="GO:0097237">
    <property type="term" value="P:cellular response to toxic substance"/>
    <property type="evidence" value="ECO:0007669"/>
    <property type="project" value="UniProtKB-ARBA"/>
</dbReference>
<dbReference type="OrthoDB" id="4570620at2759"/>
<dbReference type="InterPro" id="IPR036188">
    <property type="entry name" value="FAD/NAD-bd_sf"/>
</dbReference>
<evidence type="ECO:0000256" key="2">
    <source>
        <dbReference type="ARBA" id="ARBA00022630"/>
    </source>
</evidence>
<keyword evidence="6" id="KW-1185">Reference proteome</keyword>
<evidence type="ECO:0000259" key="4">
    <source>
        <dbReference type="Pfam" id="PF07992"/>
    </source>
</evidence>
<proteinExistence type="inferred from homology"/>
<dbReference type="PRINTS" id="PR00368">
    <property type="entry name" value="FADPNR"/>
</dbReference>
<feature type="domain" description="FAD/NAD(P)-binding" evidence="4">
    <location>
        <begin position="13"/>
        <end position="323"/>
    </location>
</feature>
<keyword evidence="3" id="KW-0560">Oxidoreductase</keyword>
<protein>
    <recommendedName>
        <fullName evidence="4">FAD/NAD(P)-binding domain-containing protein</fullName>
    </recommendedName>
</protein>
<dbReference type="Pfam" id="PF07992">
    <property type="entry name" value="Pyr_redox_2"/>
    <property type="match status" value="1"/>
</dbReference>
<dbReference type="PANTHER" id="PTHR48105">
    <property type="entry name" value="THIOREDOXIN REDUCTASE 1-RELATED-RELATED"/>
    <property type="match status" value="1"/>
</dbReference>
<dbReference type="InParanoid" id="A0A1Y2DBW5"/>
<dbReference type="InterPro" id="IPR050097">
    <property type="entry name" value="Ferredoxin-NADP_redctase_2"/>
</dbReference>
<dbReference type="Gene3D" id="3.50.50.60">
    <property type="entry name" value="FAD/NAD(P)-binding domain"/>
    <property type="match status" value="2"/>
</dbReference>
<name>A0A1Y2DBW5_9PEZI</name>
<accession>A0A1Y2DBW5</accession>
<evidence type="ECO:0000256" key="1">
    <source>
        <dbReference type="ARBA" id="ARBA00009333"/>
    </source>
</evidence>
<comment type="caution">
    <text evidence="5">The sequence shown here is derived from an EMBL/GenBank/DDBJ whole genome shotgun (WGS) entry which is preliminary data.</text>
</comment>
<dbReference type="RefSeq" id="XP_040710185.1">
    <property type="nucleotide sequence ID" value="XM_040862542.1"/>
</dbReference>
<sequence>MAGAEDLASGVIYDAIIVGGGPAGLSALSGLARVRRNVLLIDSGEYRNGETRHVHDVIGSDGVTPAYFRYRAREQISHYDTVSMTNGTVTKITVSKDNTFTVTTNLSSSTETIQASKIVLATGLMDLLPSTPGLKENWGEGIFWCPFCDGHEHADQSLGILGSLEKIVGSVPAMLELNTDIMLFVNGTDVPSVQAAANKANPDYAKFLRMRNVTIENRTIAAIIRMQNGGAHEGVDPSLPSWPEHDLFRVDFTEGPSVERAAFLAKFGNRQRSTLGQDMGVWLYGGRLAADNAKGLVTNIPGVYAVGDANSDNSTNVPHALYTGKRAAVNIHDALATEFYEKQLGVDVPEKAKRSLRLDLRAVWQEMNGCAEDNILYAGDYDQ</sequence>
<dbReference type="PRINTS" id="PR00469">
    <property type="entry name" value="PNDRDTASEII"/>
</dbReference>
<gene>
    <name evidence="5" type="ORF">BCR38DRAFT_461582</name>
</gene>
<keyword evidence="2" id="KW-0285">Flavoprotein</keyword>
<evidence type="ECO:0000313" key="5">
    <source>
        <dbReference type="EMBL" id="ORY56606.1"/>
    </source>
</evidence>
<dbReference type="InterPro" id="IPR023753">
    <property type="entry name" value="FAD/NAD-binding_dom"/>
</dbReference>
<dbReference type="STRING" id="1141098.A0A1Y2DBW5"/>